<proteinExistence type="predicted"/>
<dbReference type="InterPro" id="IPR006016">
    <property type="entry name" value="UspA"/>
</dbReference>
<organism evidence="2 3">
    <name type="scientific">Porphyridium purpureum</name>
    <name type="common">Red alga</name>
    <name type="synonym">Porphyridium cruentum</name>
    <dbReference type="NCBI Taxonomy" id="35688"/>
    <lineage>
        <taxon>Eukaryota</taxon>
        <taxon>Rhodophyta</taxon>
        <taxon>Bangiophyceae</taxon>
        <taxon>Porphyridiales</taxon>
        <taxon>Porphyridiaceae</taxon>
        <taxon>Porphyridium</taxon>
    </lineage>
</organism>
<dbReference type="Gene3D" id="3.40.50.12370">
    <property type="match status" value="1"/>
</dbReference>
<comment type="caution">
    <text evidence="2">The sequence shown here is derived from an EMBL/GenBank/DDBJ whole genome shotgun (WGS) entry which is preliminary data.</text>
</comment>
<dbReference type="PANTHER" id="PTHR46100:SF4">
    <property type="entry name" value="USPA DOMAIN-CONTAINING PROTEIN"/>
    <property type="match status" value="1"/>
</dbReference>
<dbReference type="SUPFAM" id="SSF52402">
    <property type="entry name" value="Adenine nucleotide alpha hydrolases-like"/>
    <property type="match status" value="1"/>
</dbReference>
<gene>
    <name evidence="2" type="ORF">FVE85_3581</name>
</gene>
<sequence length="261" mass="28886">MVAQRGRVILALVDGSPAAENAVRFYAQTIMRSGDEVRLTHYRDSHANTDLDEAAMFAKLDSYIQEVEGVENVKIVHHTGMIRESKAELCRAIDAAMENPGEGRTALIVMGSRGLTTLDKIKLHGLGGTSDYVAKHSTHPVMLLSSDISVPHLRYRSSFSFSISGMVSRELTYVARVLVRGVRRTCSNELGFRKLCGEYGMAHSSSTPLCEKEEGRRTLSVRKHEQTSPACFSCAHDVSLLSRSPDCDMRSVFRFCSLELV</sequence>
<protein>
    <recommendedName>
        <fullName evidence="1">UspA domain-containing protein</fullName>
    </recommendedName>
</protein>
<keyword evidence="3" id="KW-1185">Reference proteome</keyword>
<dbReference type="CDD" id="cd23659">
    <property type="entry name" value="USP_At3g01520-like"/>
    <property type="match status" value="1"/>
</dbReference>
<evidence type="ECO:0000313" key="2">
    <source>
        <dbReference type="EMBL" id="KAA8492143.1"/>
    </source>
</evidence>
<feature type="domain" description="UspA" evidence="1">
    <location>
        <begin position="7"/>
        <end position="143"/>
    </location>
</feature>
<dbReference type="Pfam" id="PF00582">
    <property type="entry name" value="Usp"/>
    <property type="match status" value="1"/>
</dbReference>
<evidence type="ECO:0000313" key="3">
    <source>
        <dbReference type="Proteomes" id="UP000324585"/>
    </source>
</evidence>
<dbReference type="EMBL" id="VRMN01000010">
    <property type="protein sequence ID" value="KAA8492143.1"/>
    <property type="molecule type" value="Genomic_DNA"/>
</dbReference>
<name>A0A5J4YN91_PORPP</name>
<reference evidence="3" key="1">
    <citation type="journal article" date="2019" name="Nat. Commun.">
        <title>Expansion of phycobilisome linker gene families in mesophilic red algae.</title>
        <authorList>
            <person name="Lee J."/>
            <person name="Kim D."/>
            <person name="Bhattacharya D."/>
            <person name="Yoon H.S."/>
        </authorList>
    </citation>
    <scope>NUCLEOTIDE SEQUENCE [LARGE SCALE GENOMIC DNA]</scope>
    <source>
        <strain evidence="3">CCMP 1328</strain>
    </source>
</reference>
<dbReference type="Proteomes" id="UP000324585">
    <property type="component" value="Unassembled WGS sequence"/>
</dbReference>
<evidence type="ECO:0000259" key="1">
    <source>
        <dbReference type="Pfam" id="PF00582"/>
    </source>
</evidence>
<accession>A0A5J4YN91</accession>
<dbReference type="OrthoDB" id="843225at2759"/>
<dbReference type="PANTHER" id="PTHR46100">
    <property type="entry name" value="IMP2'P"/>
    <property type="match status" value="1"/>
</dbReference>
<dbReference type="AlphaFoldDB" id="A0A5J4YN91"/>